<evidence type="ECO:0000313" key="1">
    <source>
        <dbReference type="EMBL" id="KAF0683191.1"/>
    </source>
</evidence>
<organism evidence="2 3">
    <name type="scientific">Aphanomyces stellatus</name>
    <dbReference type="NCBI Taxonomy" id="120398"/>
    <lineage>
        <taxon>Eukaryota</taxon>
        <taxon>Sar</taxon>
        <taxon>Stramenopiles</taxon>
        <taxon>Oomycota</taxon>
        <taxon>Saprolegniomycetes</taxon>
        <taxon>Saprolegniales</taxon>
        <taxon>Verrucalvaceae</taxon>
        <taxon>Aphanomyces</taxon>
    </lineage>
</organism>
<dbReference type="AlphaFoldDB" id="A0A485LR95"/>
<accession>A0A485LR95</accession>
<dbReference type="Proteomes" id="UP000332933">
    <property type="component" value="Unassembled WGS sequence"/>
</dbReference>
<dbReference type="EMBL" id="VJMH01007443">
    <property type="protein sequence ID" value="KAF0683191.1"/>
    <property type="molecule type" value="Genomic_DNA"/>
</dbReference>
<proteinExistence type="predicted"/>
<reference evidence="2 3" key="1">
    <citation type="submission" date="2019-03" db="EMBL/GenBank/DDBJ databases">
        <authorList>
            <person name="Gaulin E."/>
            <person name="Dumas B."/>
        </authorList>
    </citation>
    <scope>NUCLEOTIDE SEQUENCE [LARGE SCALE GENOMIC DNA]</scope>
    <source>
        <strain evidence="2">CBS 568.67</strain>
    </source>
</reference>
<gene>
    <name evidence="2" type="primary">Aste57867_24755</name>
    <name evidence="1" type="ORF">As57867_024677</name>
    <name evidence="2" type="ORF">ASTE57867_24755</name>
</gene>
<dbReference type="EMBL" id="CAADRA010007469">
    <property type="protein sequence ID" value="VFU01391.1"/>
    <property type="molecule type" value="Genomic_DNA"/>
</dbReference>
<protein>
    <submittedName>
        <fullName evidence="2">Aste57867_24755 protein</fullName>
    </submittedName>
</protein>
<reference evidence="1" key="2">
    <citation type="submission" date="2019-06" db="EMBL/GenBank/DDBJ databases">
        <title>Genomics analysis of Aphanomyces spp. identifies a new class of oomycete effector associated with host adaptation.</title>
        <authorList>
            <person name="Gaulin E."/>
        </authorList>
    </citation>
    <scope>NUCLEOTIDE SEQUENCE</scope>
    <source>
        <strain evidence="1">CBS 578.67</strain>
    </source>
</reference>
<name>A0A485LR95_9STRA</name>
<evidence type="ECO:0000313" key="3">
    <source>
        <dbReference type="Proteomes" id="UP000332933"/>
    </source>
</evidence>
<evidence type="ECO:0000313" key="2">
    <source>
        <dbReference type="EMBL" id="VFU01391.1"/>
    </source>
</evidence>
<sequence>MHPNKAIHLFALPCYQLPSPVSLVSLRSSRPSPKRNRSNRVCYDDNNSGYIDLHFSDLAHTFTSVRTFDAPPVRISTLSATTLAANRPPTRATTAPSAAAHSAAVPSCNEDLIRHTKFCYF</sequence>
<keyword evidence="3" id="KW-1185">Reference proteome</keyword>